<reference evidence="2" key="1">
    <citation type="journal article" date="2019" name="Int. J. Syst. Evol. Microbiol.">
        <title>The Global Catalogue of Microorganisms (GCM) 10K type strain sequencing project: providing services to taxonomists for standard genome sequencing and annotation.</title>
        <authorList>
            <consortium name="The Broad Institute Genomics Platform"/>
            <consortium name="The Broad Institute Genome Sequencing Center for Infectious Disease"/>
            <person name="Wu L."/>
            <person name="Ma J."/>
        </authorList>
    </citation>
    <scope>NUCLEOTIDE SEQUENCE [LARGE SCALE GENOMIC DNA]</scope>
    <source>
        <strain evidence="2">CGMCC 4.1415</strain>
    </source>
</reference>
<accession>A0ABW0GU68</accession>
<keyword evidence="2" id="KW-1185">Reference proteome</keyword>
<dbReference type="Proteomes" id="UP001596016">
    <property type="component" value="Unassembled WGS sequence"/>
</dbReference>
<dbReference type="RefSeq" id="WP_378228086.1">
    <property type="nucleotide sequence ID" value="NZ_JBHSLL010000012.1"/>
</dbReference>
<name>A0ABW0GU68_9HYPH</name>
<gene>
    <name evidence="1" type="ORF">ACFPLB_04330</name>
</gene>
<proteinExistence type="predicted"/>
<protein>
    <recommendedName>
        <fullName evidence="3">Tail assembly chaperone</fullName>
    </recommendedName>
</protein>
<comment type="caution">
    <text evidence="1">The sequence shown here is derived from an EMBL/GenBank/DDBJ whole genome shotgun (WGS) entry which is preliminary data.</text>
</comment>
<organism evidence="1 2">
    <name type="scientific">Aquamicrobium segne</name>
    <dbReference type="NCBI Taxonomy" id="469547"/>
    <lineage>
        <taxon>Bacteria</taxon>
        <taxon>Pseudomonadati</taxon>
        <taxon>Pseudomonadota</taxon>
        <taxon>Alphaproteobacteria</taxon>
        <taxon>Hyphomicrobiales</taxon>
        <taxon>Phyllobacteriaceae</taxon>
        <taxon>Aquamicrobium</taxon>
    </lineage>
</organism>
<sequence length="151" mass="17029">MSKEQVAAASSFDLSSVDTADESVMQVVINGEPVDWHWRIAGPGHPKTVEQSNKLAKERLRREKEQEQARINGKRWKAPDESVDEVLERNVNLVVDRLLGWSPVTMDGKDYPFSPENARALLLDRRKGQLLVQALEFLGDEQSFGKRSASN</sequence>
<evidence type="ECO:0000313" key="1">
    <source>
        <dbReference type="EMBL" id="MFC5385192.1"/>
    </source>
</evidence>
<dbReference type="EMBL" id="JBHSLL010000012">
    <property type="protein sequence ID" value="MFC5385192.1"/>
    <property type="molecule type" value="Genomic_DNA"/>
</dbReference>
<evidence type="ECO:0008006" key="3">
    <source>
        <dbReference type="Google" id="ProtNLM"/>
    </source>
</evidence>
<evidence type="ECO:0000313" key="2">
    <source>
        <dbReference type="Proteomes" id="UP001596016"/>
    </source>
</evidence>